<proteinExistence type="predicted"/>
<protein>
    <recommendedName>
        <fullName evidence="4">Secreted protein</fullName>
    </recommendedName>
</protein>
<feature type="chain" id="PRO_5046028728" description="Secreted protein" evidence="1">
    <location>
        <begin position="32"/>
        <end position="191"/>
    </location>
</feature>
<dbReference type="Proteomes" id="UP000533533">
    <property type="component" value="Unassembled WGS sequence"/>
</dbReference>
<name>A0ABR6FWZ4_9BURK</name>
<organism evidence="2 3">
    <name type="scientific">Paraburkholderia silvatlantica</name>
    <dbReference type="NCBI Taxonomy" id="321895"/>
    <lineage>
        <taxon>Bacteria</taxon>
        <taxon>Pseudomonadati</taxon>
        <taxon>Pseudomonadota</taxon>
        <taxon>Betaproteobacteria</taxon>
        <taxon>Burkholderiales</taxon>
        <taxon>Burkholderiaceae</taxon>
        <taxon>Paraburkholderia</taxon>
    </lineage>
</organism>
<evidence type="ECO:0000313" key="3">
    <source>
        <dbReference type="Proteomes" id="UP000533533"/>
    </source>
</evidence>
<reference evidence="2 3" key="1">
    <citation type="submission" date="2020-08" db="EMBL/GenBank/DDBJ databases">
        <title>Genomic Encyclopedia of Type Strains, Phase IV (KMG-V): Genome sequencing to study the core and pangenomes of soil and plant-associated prokaryotes.</title>
        <authorList>
            <person name="Whitman W."/>
        </authorList>
    </citation>
    <scope>NUCLEOTIDE SEQUENCE [LARGE SCALE GENOMIC DNA]</scope>
    <source>
        <strain evidence="2 3">SRMrh-85</strain>
    </source>
</reference>
<dbReference type="RefSeq" id="WP_133253714.1">
    <property type="nucleotide sequence ID" value="NZ_JACHVZ010000023.1"/>
</dbReference>
<keyword evidence="1" id="KW-0732">Signal</keyword>
<feature type="signal peptide" evidence="1">
    <location>
        <begin position="1"/>
        <end position="31"/>
    </location>
</feature>
<keyword evidence="3" id="KW-1185">Reference proteome</keyword>
<dbReference type="EMBL" id="JACHVZ010000023">
    <property type="protein sequence ID" value="MBB2931955.1"/>
    <property type="molecule type" value="Genomic_DNA"/>
</dbReference>
<evidence type="ECO:0008006" key="4">
    <source>
        <dbReference type="Google" id="ProtNLM"/>
    </source>
</evidence>
<gene>
    <name evidence="2" type="ORF">FHX59_006429</name>
</gene>
<evidence type="ECO:0000313" key="2">
    <source>
        <dbReference type="EMBL" id="MBB2931955.1"/>
    </source>
</evidence>
<comment type="caution">
    <text evidence="2">The sequence shown here is derived from an EMBL/GenBank/DDBJ whole genome shotgun (WGS) entry which is preliminary data.</text>
</comment>
<accession>A0ABR6FWZ4</accession>
<sequence>MSMQCVATVASTAAVLSACTFLQPAHNVTQANPPYDPASQARVRILAGNGVGVAANFWTNSSCYTYSLPDPGNRVRVNDGFWAAAKYSSTSVTIGMPPSPREGMRPGGLYFKDFIKEYVVDANEPLTLALAYGSEYVSCSPPAATFTPQAGQDYDAFLDWKGRSCWVAVHRIDGRDADDKVPVERATKCVD</sequence>
<evidence type="ECO:0000256" key="1">
    <source>
        <dbReference type="SAM" id="SignalP"/>
    </source>
</evidence>